<gene>
    <name evidence="2" type="ORF">Pfra01_001727400</name>
</gene>
<organism evidence="2 3">
    <name type="scientific">Phytophthora fragariaefolia</name>
    <dbReference type="NCBI Taxonomy" id="1490495"/>
    <lineage>
        <taxon>Eukaryota</taxon>
        <taxon>Sar</taxon>
        <taxon>Stramenopiles</taxon>
        <taxon>Oomycota</taxon>
        <taxon>Peronosporomycetes</taxon>
        <taxon>Peronosporales</taxon>
        <taxon>Peronosporaceae</taxon>
        <taxon>Phytophthora</taxon>
    </lineage>
</organism>
<dbReference type="AlphaFoldDB" id="A0A9W6XWE1"/>
<comment type="caution">
    <text evidence="2">The sequence shown here is derived from an EMBL/GenBank/DDBJ whole genome shotgun (WGS) entry which is preliminary data.</text>
</comment>
<dbReference type="Proteomes" id="UP001165121">
    <property type="component" value="Unassembled WGS sequence"/>
</dbReference>
<sequence length="126" mass="14052">MAKEYQVTEKARRAREYNDTLSRQERATMTQTSPSDTPAGSQEQGEDSNDTEVAIVFTQSSRIEAGRPTTRPAPDISEQTRLDFDEELLPEDSCEPDLLAGECEFETILDDRTPLRQVPNGPCANS</sequence>
<feature type="region of interest" description="Disordered" evidence="1">
    <location>
        <begin position="1"/>
        <end position="79"/>
    </location>
</feature>
<reference evidence="2" key="1">
    <citation type="submission" date="2023-04" db="EMBL/GenBank/DDBJ databases">
        <title>Phytophthora fragariaefolia NBRC 109709.</title>
        <authorList>
            <person name="Ichikawa N."/>
            <person name="Sato H."/>
            <person name="Tonouchi N."/>
        </authorList>
    </citation>
    <scope>NUCLEOTIDE SEQUENCE</scope>
    <source>
        <strain evidence="2">NBRC 109709</strain>
    </source>
</reference>
<accession>A0A9W6XWE1</accession>
<evidence type="ECO:0000313" key="2">
    <source>
        <dbReference type="EMBL" id="GMF46667.1"/>
    </source>
</evidence>
<keyword evidence="3" id="KW-1185">Reference proteome</keyword>
<evidence type="ECO:0000256" key="1">
    <source>
        <dbReference type="SAM" id="MobiDB-lite"/>
    </source>
</evidence>
<name>A0A9W6XWE1_9STRA</name>
<dbReference type="EMBL" id="BSXT01002005">
    <property type="protein sequence ID" value="GMF46667.1"/>
    <property type="molecule type" value="Genomic_DNA"/>
</dbReference>
<proteinExistence type="predicted"/>
<dbReference type="OrthoDB" id="142498at2759"/>
<feature type="compositionally biased region" description="Basic and acidic residues" evidence="1">
    <location>
        <begin position="1"/>
        <end position="26"/>
    </location>
</feature>
<feature type="compositionally biased region" description="Polar residues" evidence="1">
    <location>
        <begin position="27"/>
        <end position="43"/>
    </location>
</feature>
<evidence type="ECO:0000313" key="3">
    <source>
        <dbReference type="Proteomes" id="UP001165121"/>
    </source>
</evidence>
<protein>
    <submittedName>
        <fullName evidence="2">Unnamed protein product</fullName>
    </submittedName>
</protein>